<dbReference type="SUPFAM" id="SSF53738">
    <property type="entry name" value="Phosphoglucomutase, first 3 domains"/>
    <property type="match status" value="1"/>
</dbReference>
<comment type="caution">
    <text evidence="4">The sequence shown here is derived from an EMBL/GenBank/DDBJ whole genome shotgun (WGS) entry which is preliminary data.</text>
</comment>
<gene>
    <name evidence="4" type="ORF">PMAYCL1PPCAC_03416</name>
</gene>
<dbReference type="Pfam" id="PF21405">
    <property type="entry name" value="AMG1_II"/>
    <property type="match status" value="1"/>
</dbReference>
<proteinExistence type="predicted"/>
<feature type="non-terminal residue" evidence="4">
    <location>
        <position position="339"/>
    </location>
</feature>
<sequence>SECESALIKMMLAPKKYTPLLYVDCANGIGASKMRLLADMLPPGVLSIEIRNETGTLNHQCGADFVKIARKAPATFEDVRVNERCAVFNGDADRLVYFYKKKNGKIELLDGDKIGLLIAQFYKEHLEKMRLIDLDEVKFVIFQTAYANGNSSKYMREQLNTPPVIVPAGVKHLHDEAAKHDCAIYFEDNGNGTATFSKEFPVLLSNVLQPEAAMMKFVNSIFNEAGADAISTLLVVELIIRRNDWTVQQWAEMYEDAPSMQLNIPVVDRSLFLTTPDETRLVEPAALQTKIDDAVGRRRGRARAFVRPSDTENTVCVYAESASKTDAGKLAAEIKQAVK</sequence>
<feature type="domain" description="Phosphoacetylglucosamine mutase AMG1" evidence="3">
    <location>
        <begin position="17"/>
        <end position="96"/>
    </location>
</feature>
<feature type="non-terminal residue" evidence="4">
    <location>
        <position position="1"/>
    </location>
</feature>
<dbReference type="InterPro" id="IPR049022">
    <property type="entry name" value="AMG1_III"/>
</dbReference>
<dbReference type="Pfam" id="PF00408">
    <property type="entry name" value="PGM_PMM_IV"/>
    <property type="match status" value="1"/>
</dbReference>
<accession>A0AAN4Z651</accession>
<evidence type="ECO:0000313" key="4">
    <source>
        <dbReference type="EMBL" id="GMR33221.1"/>
    </source>
</evidence>
<dbReference type="Pfam" id="PF21404">
    <property type="entry name" value="AMG1_III"/>
    <property type="match status" value="1"/>
</dbReference>
<dbReference type="EMBL" id="BTRK01000001">
    <property type="protein sequence ID" value="GMR33221.1"/>
    <property type="molecule type" value="Genomic_DNA"/>
</dbReference>
<dbReference type="Gene3D" id="3.30.310.50">
    <property type="entry name" value="Alpha-D-phosphohexomutase, C-terminal domain"/>
    <property type="match status" value="1"/>
</dbReference>
<evidence type="ECO:0008006" key="6">
    <source>
        <dbReference type="Google" id="ProtNLM"/>
    </source>
</evidence>
<evidence type="ECO:0000259" key="2">
    <source>
        <dbReference type="Pfam" id="PF21404"/>
    </source>
</evidence>
<dbReference type="Proteomes" id="UP001328107">
    <property type="component" value="Unassembled WGS sequence"/>
</dbReference>
<reference evidence="5" key="1">
    <citation type="submission" date="2022-10" db="EMBL/GenBank/DDBJ databases">
        <title>Genome assembly of Pristionchus species.</title>
        <authorList>
            <person name="Yoshida K."/>
            <person name="Sommer R.J."/>
        </authorList>
    </citation>
    <scope>NUCLEOTIDE SEQUENCE [LARGE SCALE GENOMIC DNA]</scope>
    <source>
        <strain evidence="5">RS5460</strain>
    </source>
</reference>
<name>A0AAN4Z651_9BILA</name>
<dbReference type="InterPro" id="IPR005843">
    <property type="entry name" value="A-D-PHexomutase_C"/>
</dbReference>
<dbReference type="Gene3D" id="3.40.120.10">
    <property type="entry name" value="Alpha-D-Glucose-1,6-Bisphosphate, subunit A, domain 3"/>
    <property type="match status" value="1"/>
</dbReference>
<organism evidence="4 5">
    <name type="scientific">Pristionchus mayeri</name>
    <dbReference type="NCBI Taxonomy" id="1317129"/>
    <lineage>
        <taxon>Eukaryota</taxon>
        <taxon>Metazoa</taxon>
        <taxon>Ecdysozoa</taxon>
        <taxon>Nematoda</taxon>
        <taxon>Chromadorea</taxon>
        <taxon>Rhabditida</taxon>
        <taxon>Rhabditina</taxon>
        <taxon>Diplogasteromorpha</taxon>
        <taxon>Diplogasteroidea</taxon>
        <taxon>Neodiplogasteridae</taxon>
        <taxon>Pristionchus</taxon>
    </lineage>
</organism>
<evidence type="ECO:0000313" key="5">
    <source>
        <dbReference type="Proteomes" id="UP001328107"/>
    </source>
</evidence>
<evidence type="ECO:0000259" key="1">
    <source>
        <dbReference type="Pfam" id="PF00408"/>
    </source>
</evidence>
<dbReference type="InterPro" id="IPR049023">
    <property type="entry name" value="AMG1_II"/>
</dbReference>
<evidence type="ECO:0000259" key="3">
    <source>
        <dbReference type="Pfam" id="PF21405"/>
    </source>
</evidence>
<dbReference type="InterPro" id="IPR016055">
    <property type="entry name" value="A-D-PHexomutase_a/b/a-I/II/III"/>
</dbReference>
<dbReference type="GO" id="GO:0006048">
    <property type="term" value="P:UDP-N-acetylglucosamine biosynthetic process"/>
    <property type="evidence" value="ECO:0007669"/>
    <property type="project" value="TreeGrafter"/>
</dbReference>
<dbReference type="InterPro" id="IPR036900">
    <property type="entry name" value="A-D-PHexomutase_C_sf"/>
</dbReference>
<dbReference type="GO" id="GO:0005975">
    <property type="term" value="P:carbohydrate metabolic process"/>
    <property type="evidence" value="ECO:0007669"/>
    <property type="project" value="InterPro"/>
</dbReference>
<dbReference type="SUPFAM" id="SSF55957">
    <property type="entry name" value="Phosphoglucomutase, C-terminal domain"/>
    <property type="match status" value="1"/>
</dbReference>
<protein>
    <recommendedName>
        <fullName evidence="6">Phosphoacetylglucosamine mutase</fullName>
    </recommendedName>
</protein>
<dbReference type="AlphaFoldDB" id="A0AAN4Z651"/>
<feature type="domain" description="Phosphoacetylglucosamine mutase AMG1" evidence="2">
    <location>
        <begin position="110"/>
        <end position="245"/>
    </location>
</feature>
<dbReference type="GO" id="GO:0004610">
    <property type="term" value="F:phosphoacetylglucosamine mutase activity"/>
    <property type="evidence" value="ECO:0007669"/>
    <property type="project" value="TreeGrafter"/>
</dbReference>
<dbReference type="PANTHER" id="PTHR45955:SF1">
    <property type="entry name" value="PHOSPHOACETYLGLUCOSAMINE MUTASE"/>
    <property type="match status" value="1"/>
</dbReference>
<dbReference type="PANTHER" id="PTHR45955">
    <property type="entry name" value="PHOSPHOACETYLGLUCOSAMINE MUTASE"/>
    <property type="match status" value="1"/>
</dbReference>
<feature type="domain" description="Alpha-D-phosphohexomutase C-terminal" evidence="1">
    <location>
        <begin position="281"/>
        <end position="335"/>
    </location>
</feature>
<keyword evidence="5" id="KW-1185">Reference proteome</keyword>